<dbReference type="PANTHER" id="PTHR30383">
    <property type="entry name" value="THIOESTERASE 1/PROTEASE 1/LYSOPHOSPHOLIPASE L1"/>
    <property type="match status" value="1"/>
</dbReference>
<dbReference type="OrthoDB" id="9794725at2"/>
<dbReference type="InterPro" id="IPR051532">
    <property type="entry name" value="Ester_Hydrolysis_Enzymes"/>
</dbReference>
<proteinExistence type="predicted"/>
<evidence type="ECO:0000256" key="1">
    <source>
        <dbReference type="SAM" id="SignalP"/>
    </source>
</evidence>
<dbReference type="STRING" id="983920.Y88_3563"/>
<dbReference type="InParanoid" id="F1ZDK5"/>
<comment type="caution">
    <text evidence="3">The sequence shown here is derived from an EMBL/GenBank/DDBJ whole genome shotgun (WGS) entry which is preliminary data.</text>
</comment>
<evidence type="ECO:0000313" key="4">
    <source>
        <dbReference type="Proteomes" id="UP000004728"/>
    </source>
</evidence>
<dbReference type="AlphaFoldDB" id="F1ZDK5"/>
<keyword evidence="4" id="KW-1185">Reference proteome</keyword>
<sequence length="290" mass="30434">MHARRAQRNGALIGGMLIGALVVSPAFAAQSTQAPTPVPVATTAEALPTVAPDAVSAMSSAPCPPGRSASADWPAMCRYRDADRALGFPPRAIFIGDSITEWWLTTSPGMFAGGIVDRGIAGQTSPQILLRFYQDVVRLHPRVVHIMCGTNDVAGNTGPTSPEDYANAITAMADLAKANGIGVVIGSIPPASAFNWRPGYRPAPQIAALNTWLKIFALQRGFVFADYYAAMVGPDGGMKPGLSGDGVHPNAAGYAVMEPIAHASLAEAERRLGEANAVTAPRQIPPERRR</sequence>
<evidence type="ECO:0000313" key="3">
    <source>
        <dbReference type="EMBL" id="EGD57254.1"/>
    </source>
</evidence>
<dbReference type="Proteomes" id="UP000004728">
    <property type="component" value="Unassembled WGS sequence"/>
</dbReference>
<feature type="domain" description="SGNH hydrolase-type esterase" evidence="2">
    <location>
        <begin position="94"/>
        <end position="256"/>
    </location>
</feature>
<name>F1ZDK5_9SPHN</name>
<dbReference type="Pfam" id="PF13472">
    <property type="entry name" value="Lipase_GDSL_2"/>
    <property type="match status" value="1"/>
</dbReference>
<dbReference type="eggNOG" id="COG2755">
    <property type="taxonomic scope" value="Bacteria"/>
</dbReference>
<dbReference type="PANTHER" id="PTHR30383:SF5">
    <property type="entry name" value="SGNH HYDROLASE-TYPE ESTERASE DOMAIN-CONTAINING PROTEIN"/>
    <property type="match status" value="1"/>
</dbReference>
<organism evidence="3 4">
    <name type="scientific">Novosphingobium nitrogenifigens DSM 19370</name>
    <dbReference type="NCBI Taxonomy" id="983920"/>
    <lineage>
        <taxon>Bacteria</taxon>
        <taxon>Pseudomonadati</taxon>
        <taxon>Pseudomonadota</taxon>
        <taxon>Alphaproteobacteria</taxon>
        <taxon>Sphingomonadales</taxon>
        <taxon>Sphingomonadaceae</taxon>
        <taxon>Novosphingobium</taxon>
    </lineage>
</organism>
<feature type="chain" id="PRO_5003272856" evidence="1">
    <location>
        <begin position="29"/>
        <end position="290"/>
    </location>
</feature>
<dbReference type="InterPro" id="IPR036514">
    <property type="entry name" value="SGNH_hydro_sf"/>
</dbReference>
<dbReference type="HOGENOM" id="CLU_051989_5_1_5"/>
<keyword evidence="1" id="KW-0732">Signal</keyword>
<dbReference type="EMBL" id="AEWJ01000065">
    <property type="protein sequence ID" value="EGD57254.1"/>
    <property type="molecule type" value="Genomic_DNA"/>
</dbReference>
<protein>
    <submittedName>
        <fullName evidence="3">Lipolytic enzyme, G-D-S-L</fullName>
    </submittedName>
</protein>
<dbReference type="InterPro" id="IPR013830">
    <property type="entry name" value="SGNH_hydro"/>
</dbReference>
<feature type="signal peptide" evidence="1">
    <location>
        <begin position="1"/>
        <end position="28"/>
    </location>
</feature>
<dbReference type="SUPFAM" id="SSF52266">
    <property type="entry name" value="SGNH hydrolase"/>
    <property type="match status" value="1"/>
</dbReference>
<accession>F1ZDK5</accession>
<reference evidence="3 4" key="1">
    <citation type="journal article" date="2012" name="J. Bacteriol.">
        <title>Draft Genome Sequence of Novosphingobium nitrogenifigens Y88T.</title>
        <authorList>
            <person name="Strabala T.J."/>
            <person name="Macdonald L."/>
            <person name="Liu V."/>
            <person name="Smit A.M."/>
        </authorList>
    </citation>
    <scope>NUCLEOTIDE SEQUENCE [LARGE SCALE GENOMIC DNA]</scope>
    <source>
        <strain evidence="3 4">DSM 19370</strain>
    </source>
</reference>
<dbReference type="GO" id="GO:0004622">
    <property type="term" value="F:phosphatidylcholine lysophospholipase activity"/>
    <property type="evidence" value="ECO:0007669"/>
    <property type="project" value="TreeGrafter"/>
</dbReference>
<gene>
    <name evidence="3" type="ORF">Y88_3563</name>
</gene>
<dbReference type="RefSeq" id="WP_008071758.1">
    <property type="nucleotide sequence ID" value="NZ_AQWK01000004.1"/>
</dbReference>
<evidence type="ECO:0000259" key="2">
    <source>
        <dbReference type="Pfam" id="PF13472"/>
    </source>
</evidence>
<dbReference type="Gene3D" id="3.40.50.1110">
    <property type="entry name" value="SGNH hydrolase"/>
    <property type="match status" value="1"/>
</dbReference>